<name>A0A4D6H9M7_9EURY</name>
<gene>
    <name evidence="2" type="ORF">DV733_05130</name>
</gene>
<feature type="transmembrane region" description="Helical" evidence="1">
    <location>
        <begin position="79"/>
        <end position="100"/>
    </location>
</feature>
<feature type="transmembrane region" description="Helical" evidence="1">
    <location>
        <begin position="47"/>
        <end position="67"/>
    </location>
</feature>
<keyword evidence="1" id="KW-0472">Membrane</keyword>
<proteinExistence type="predicted"/>
<dbReference type="EMBL" id="CP031310">
    <property type="protein sequence ID" value="QCC50663.1"/>
    <property type="molecule type" value="Genomic_DNA"/>
</dbReference>
<accession>A0A4D6H9M7</accession>
<evidence type="ECO:0000313" key="3">
    <source>
        <dbReference type="Proteomes" id="UP000296706"/>
    </source>
</evidence>
<protein>
    <submittedName>
        <fullName evidence="2">Uncharacterized protein</fullName>
    </submittedName>
</protein>
<dbReference type="KEGG" id="hsn:DV733_05130"/>
<dbReference type="RefSeq" id="WP_049994107.1">
    <property type="nucleotide sequence ID" value="NZ_CP031310.1"/>
</dbReference>
<dbReference type="InterPro" id="IPR055943">
    <property type="entry name" value="DUF7521"/>
</dbReference>
<dbReference type="Proteomes" id="UP000296706">
    <property type="component" value="Chromosome"/>
</dbReference>
<reference evidence="2 3" key="1">
    <citation type="journal article" date="2019" name="Nat. Commun.">
        <title>A new type of DNA phosphorothioation-based antiviral system in archaea.</title>
        <authorList>
            <person name="Xiong L."/>
            <person name="Liu S."/>
            <person name="Chen S."/>
            <person name="Xiao Y."/>
            <person name="Zhu B."/>
            <person name="Gao Y."/>
            <person name="Zhang Y."/>
            <person name="Chen B."/>
            <person name="Luo J."/>
            <person name="Deng Z."/>
            <person name="Chen X."/>
            <person name="Wang L."/>
            <person name="Chen S."/>
        </authorList>
    </citation>
    <scope>NUCLEOTIDE SEQUENCE [LARGE SCALE GENOMIC DNA]</scope>
    <source>
        <strain evidence="2 3">CBA1105</strain>
    </source>
</reference>
<dbReference type="Pfam" id="PF24365">
    <property type="entry name" value="DUF7521"/>
    <property type="match status" value="1"/>
</dbReference>
<keyword evidence="1" id="KW-1133">Transmembrane helix</keyword>
<dbReference type="STRING" id="1457250.GCA_000755225_03334"/>
<dbReference type="AlphaFoldDB" id="A0A4D6H9M7"/>
<keyword evidence="1" id="KW-0812">Transmembrane</keyword>
<evidence type="ECO:0000313" key="2">
    <source>
        <dbReference type="EMBL" id="QCC50663.1"/>
    </source>
</evidence>
<feature type="transmembrane region" description="Helical" evidence="1">
    <location>
        <begin position="12"/>
        <end position="35"/>
    </location>
</feature>
<dbReference type="GeneID" id="39847225"/>
<keyword evidence="3" id="KW-1185">Reference proteome</keyword>
<organism evidence="2 3">
    <name type="scientific">Halapricum salinum</name>
    <dbReference type="NCBI Taxonomy" id="1457250"/>
    <lineage>
        <taxon>Archaea</taxon>
        <taxon>Methanobacteriati</taxon>
        <taxon>Methanobacteriota</taxon>
        <taxon>Stenosarchaea group</taxon>
        <taxon>Halobacteria</taxon>
        <taxon>Halobacteriales</taxon>
        <taxon>Haloarculaceae</taxon>
        <taxon>Halapricum</taxon>
    </lineage>
</organism>
<sequence>MASITTVGGDALVVVSLFAGVFVSIVLALLLAVRAYRGYRRTRSPRLLALSGGLLLIVAVPKLANLGLATATTVSTPTIGVLTATCRVAGLAIILGTIYARE</sequence>
<evidence type="ECO:0000256" key="1">
    <source>
        <dbReference type="SAM" id="Phobius"/>
    </source>
</evidence>